<comment type="caution">
    <text evidence="1">The sequence shown here is derived from an EMBL/GenBank/DDBJ whole genome shotgun (WGS) entry which is preliminary data.</text>
</comment>
<sequence>MLEDFLKNFIDKKRVVLPTLTMSQENKLFNGRYRLIYRPESVSSGTI</sequence>
<dbReference type="AlphaFoldDB" id="A0A2Z6UQ68"/>
<organism evidence="1 2">
    <name type="scientific">Microcystis aeruginosa Sj</name>
    <dbReference type="NCBI Taxonomy" id="1979544"/>
    <lineage>
        <taxon>Bacteria</taxon>
        <taxon>Bacillati</taxon>
        <taxon>Cyanobacteriota</taxon>
        <taxon>Cyanophyceae</taxon>
        <taxon>Oscillatoriophycideae</taxon>
        <taxon>Chroococcales</taxon>
        <taxon>Microcystaceae</taxon>
        <taxon>Microcystis</taxon>
    </lineage>
</organism>
<reference evidence="1 2" key="1">
    <citation type="journal article" date="2018" name="Front. Microbiol.">
        <title>Adaptation of the Freshwater Bloom-Forming Cyanobacterium Microcystis aeruginosa to Brackish Water Is Driven by Recent Horizontal Transfer of Sucrose Genes.</title>
        <authorList>
            <person name="Tanabe Y."/>
            <person name="Hodoki Y."/>
            <person name="Sano T."/>
            <person name="Tada K."/>
            <person name="Watanabe M.M."/>
        </authorList>
    </citation>
    <scope>NUCLEOTIDE SEQUENCE [LARGE SCALE GENOMIC DNA]</scope>
    <source>
        <strain evidence="1 2">Sj</strain>
    </source>
</reference>
<gene>
    <name evidence="1" type="ORF">MSj_01814</name>
</gene>
<accession>A0A2Z6UQ68</accession>
<evidence type="ECO:0000313" key="2">
    <source>
        <dbReference type="Proteomes" id="UP000248272"/>
    </source>
</evidence>
<dbReference type="EMBL" id="BDSG01000036">
    <property type="protein sequence ID" value="GBL10326.1"/>
    <property type="molecule type" value="Genomic_DNA"/>
</dbReference>
<evidence type="ECO:0000313" key="1">
    <source>
        <dbReference type="EMBL" id="GBL10326.1"/>
    </source>
</evidence>
<protein>
    <submittedName>
        <fullName evidence="1">Uncharacterized protein</fullName>
    </submittedName>
</protein>
<name>A0A2Z6UQ68_MICAE</name>
<proteinExistence type="predicted"/>
<dbReference type="Proteomes" id="UP000248272">
    <property type="component" value="Unassembled WGS sequence"/>
</dbReference>